<protein>
    <submittedName>
        <fullName evidence="1">Uncharacterized protein</fullName>
    </submittedName>
</protein>
<accession>A0A2X1A585</accession>
<organism evidence="1 2">
    <name type="scientific">Lysinibacillus capsici</name>
    <dbReference type="NCBI Taxonomy" id="2115968"/>
    <lineage>
        <taxon>Bacteria</taxon>
        <taxon>Bacillati</taxon>
        <taxon>Bacillota</taxon>
        <taxon>Bacilli</taxon>
        <taxon>Bacillales</taxon>
        <taxon>Bacillaceae</taxon>
        <taxon>Lysinibacillus</taxon>
    </lineage>
</organism>
<name>A0A2X1A585_9BACI</name>
<evidence type="ECO:0000313" key="2">
    <source>
        <dbReference type="Proteomes" id="UP000251431"/>
    </source>
</evidence>
<reference evidence="1 2" key="1">
    <citation type="submission" date="2018-06" db="EMBL/GenBank/DDBJ databases">
        <authorList>
            <consortium name="Pathogen Informatics"/>
            <person name="Doyle S."/>
        </authorList>
    </citation>
    <scope>NUCLEOTIDE SEQUENCE [LARGE SCALE GENOMIC DNA]</scope>
    <source>
        <strain evidence="1 2">NCTC7582</strain>
    </source>
</reference>
<proteinExistence type="predicted"/>
<sequence length="144" mass="16612">MKKFKIGLSLLLAVIVSGMLITWKDQSYSAIDLLENANFHVENSTVTLHRIDTDTEDIFSEMKISKETQQELIQSFQQATFKKTAIKTIDYDYRMTISLNTSYPMFIDSKNKILVLLNTNESFELIKDHAFFSLLEKATEDSQN</sequence>
<dbReference type="EMBL" id="UAQE01000004">
    <property type="protein sequence ID" value="SPU38610.1"/>
    <property type="molecule type" value="Genomic_DNA"/>
</dbReference>
<dbReference type="Proteomes" id="UP000251431">
    <property type="component" value="Unassembled WGS sequence"/>
</dbReference>
<evidence type="ECO:0000313" key="1">
    <source>
        <dbReference type="EMBL" id="SPU38610.1"/>
    </source>
</evidence>
<dbReference type="AlphaFoldDB" id="A0A2X1A585"/>
<gene>
    <name evidence="1" type="ORF">NCTC7582_04573</name>
</gene>
<dbReference type="RefSeq" id="WP_112118491.1">
    <property type="nucleotide sequence ID" value="NZ_CP185283.1"/>
</dbReference>